<dbReference type="Pfam" id="PF07813">
    <property type="entry name" value="LTXXQ"/>
    <property type="match status" value="1"/>
</dbReference>
<feature type="compositionally biased region" description="Pro residues" evidence="1">
    <location>
        <begin position="329"/>
        <end position="346"/>
    </location>
</feature>
<keyword evidence="2" id="KW-0812">Transmembrane</keyword>
<organism evidence="3 4">
    <name type="scientific">Candidatus Wallbacteria bacterium HGW-Wallbacteria-1</name>
    <dbReference type="NCBI Taxonomy" id="2013854"/>
    <lineage>
        <taxon>Bacteria</taxon>
        <taxon>Candidatus Walliibacteriota</taxon>
    </lineage>
</organism>
<dbReference type="Gene3D" id="1.20.120.1490">
    <property type="match status" value="1"/>
</dbReference>
<protein>
    <recommendedName>
        <fullName evidence="5">Periplasmic heavy metal sensor</fullName>
    </recommendedName>
</protein>
<dbReference type="AlphaFoldDB" id="A0A2N1PIF9"/>
<feature type="compositionally biased region" description="Polar residues" evidence="1">
    <location>
        <begin position="105"/>
        <end position="116"/>
    </location>
</feature>
<dbReference type="GO" id="GO:0042597">
    <property type="term" value="C:periplasmic space"/>
    <property type="evidence" value="ECO:0007669"/>
    <property type="project" value="InterPro"/>
</dbReference>
<proteinExistence type="predicted"/>
<evidence type="ECO:0000313" key="3">
    <source>
        <dbReference type="EMBL" id="PKK88106.1"/>
    </source>
</evidence>
<sequence length="360" mass="40027">MCTNWQIIHSCYICEKIVKSLRAIIGHVTGKRLFQIWLDDENESRGLKNFMTEAMVNQSISIEEEKMNRSRLFALITGFAVSGVIFATSLPVTAQGFRSDPPEETVQTADDSQQQAPGFMKRMKNAFKGHKGGMRRNGQGRGMAPGRAYDLGFLKKIAKKLELTPEQLTKIEELAKASHEKIKATHEEIKALHEEMFKFRGDLNVSKETIFALVDKISAKETEIKKTHIGTFFDAKALLTPEQVEKVKAFLEKRKARFEKMGQMNEKHQGKGNGKHSGKGNRRRMHQHGMNSSNGDSAVQGSVEPCGHGSSNADCERPDAPQGAFMDGPHPPMGPFPGGPDGPMPLPMQDDAEDLDSEEF</sequence>
<feature type="compositionally biased region" description="Basic residues" evidence="1">
    <location>
        <begin position="273"/>
        <end position="287"/>
    </location>
</feature>
<accession>A0A2N1PIF9</accession>
<dbReference type="CDD" id="cd09916">
    <property type="entry name" value="CpxP_like"/>
    <property type="match status" value="1"/>
</dbReference>
<keyword evidence="2" id="KW-1133">Transmembrane helix</keyword>
<feature type="compositionally biased region" description="Acidic residues" evidence="1">
    <location>
        <begin position="350"/>
        <end position="360"/>
    </location>
</feature>
<dbReference type="InterPro" id="IPR012899">
    <property type="entry name" value="LTXXQ"/>
</dbReference>
<dbReference type="Proteomes" id="UP000233256">
    <property type="component" value="Unassembled WGS sequence"/>
</dbReference>
<evidence type="ECO:0000256" key="2">
    <source>
        <dbReference type="SAM" id="Phobius"/>
    </source>
</evidence>
<keyword evidence="2" id="KW-0472">Membrane</keyword>
<gene>
    <name evidence="3" type="ORF">CVV64_20255</name>
</gene>
<evidence type="ECO:0008006" key="5">
    <source>
        <dbReference type="Google" id="ProtNLM"/>
    </source>
</evidence>
<comment type="caution">
    <text evidence="3">The sequence shown here is derived from an EMBL/GenBank/DDBJ whole genome shotgun (WGS) entry which is preliminary data.</text>
</comment>
<evidence type="ECO:0000313" key="4">
    <source>
        <dbReference type="Proteomes" id="UP000233256"/>
    </source>
</evidence>
<feature type="transmembrane region" description="Helical" evidence="2">
    <location>
        <begin position="72"/>
        <end position="92"/>
    </location>
</feature>
<name>A0A2N1PIF9_9BACT</name>
<reference evidence="3 4" key="1">
    <citation type="journal article" date="2017" name="ISME J.">
        <title>Potential for microbial H2 and metal transformations associated with novel bacteria and archaea in deep terrestrial subsurface sediments.</title>
        <authorList>
            <person name="Hernsdorf A.W."/>
            <person name="Amano Y."/>
            <person name="Miyakawa K."/>
            <person name="Ise K."/>
            <person name="Suzuki Y."/>
            <person name="Anantharaman K."/>
            <person name="Probst A."/>
            <person name="Burstein D."/>
            <person name="Thomas B.C."/>
            <person name="Banfield J.F."/>
        </authorList>
    </citation>
    <scope>NUCLEOTIDE SEQUENCE [LARGE SCALE GENOMIC DNA]</scope>
    <source>
        <strain evidence="3">HGW-Wallbacteria-1</strain>
    </source>
</reference>
<dbReference type="EMBL" id="PGXC01000066">
    <property type="protein sequence ID" value="PKK88106.1"/>
    <property type="molecule type" value="Genomic_DNA"/>
</dbReference>
<evidence type="ECO:0000256" key="1">
    <source>
        <dbReference type="SAM" id="MobiDB-lite"/>
    </source>
</evidence>
<feature type="region of interest" description="Disordered" evidence="1">
    <location>
        <begin position="261"/>
        <end position="360"/>
    </location>
</feature>
<feature type="region of interest" description="Disordered" evidence="1">
    <location>
        <begin position="96"/>
        <end position="117"/>
    </location>
</feature>
<feature type="compositionally biased region" description="Polar residues" evidence="1">
    <location>
        <begin position="289"/>
        <end position="300"/>
    </location>
</feature>